<protein>
    <submittedName>
        <fullName evidence="10">Protein kinase</fullName>
    </submittedName>
</protein>
<organism evidence="10 11">
    <name type="scientific">Uabimicrobium amorphum</name>
    <dbReference type="NCBI Taxonomy" id="2596890"/>
    <lineage>
        <taxon>Bacteria</taxon>
        <taxon>Pseudomonadati</taxon>
        <taxon>Planctomycetota</taxon>
        <taxon>Candidatus Uabimicrobiia</taxon>
        <taxon>Candidatus Uabimicrobiales</taxon>
        <taxon>Candidatus Uabimicrobiaceae</taxon>
        <taxon>Candidatus Uabimicrobium</taxon>
    </lineage>
</organism>
<keyword evidence="11" id="KW-1185">Reference proteome</keyword>
<keyword evidence="8" id="KW-0812">Transmembrane</keyword>
<dbReference type="InterPro" id="IPR008271">
    <property type="entry name" value="Ser/Thr_kinase_AS"/>
</dbReference>
<dbReference type="SUPFAM" id="SSF56112">
    <property type="entry name" value="Protein kinase-like (PK-like)"/>
    <property type="match status" value="1"/>
</dbReference>
<keyword evidence="4 5" id="KW-0067">ATP-binding</keyword>
<dbReference type="Gene3D" id="3.30.200.20">
    <property type="entry name" value="Phosphorylase Kinase, domain 1"/>
    <property type="match status" value="1"/>
</dbReference>
<dbReference type="SMART" id="SM00220">
    <property type="entry name" value="S_TKc"/>
    <property type="match status" value="1"/>
</dbReference>
<dbReference type="PROSITE" id="PS00108">
    <property type="entry name" value="PROTEIN_KINASE_ST"/>
    <property type="match status" value="1"/>
</dbReference>
<evidence type="ECO:0000256" key="2">
    <source>
        <dbReference type="ARBA" id="ARBA00022741"/>
    </source>
</evidence>
<evidence type="ECO:0000256" key="5">
    <source>
        <dbReference type="PROSITE-ProRule" id="PRU10141"/>
    </source>
</evidence>
<dbReference type="Pfam" id="PF00069">
    <property type="entry name" value="Pkinase"/>
    <property type="match status" value="1"/>
</dbReference>
<dbReference type="OrthoDB" id="244732at2"/>
<evidence type="ECO:0000259" key="9">
    <source>
        <dbReference type="PROSITE" id="PS50011"/>
    </source>
</evidence>
<dbReference type="InterPro" id="IPR002372">
    <property type="entry name" value="PQQ_rpt_dom"/>
</dbReference>
<dbReference type="InterPro" id="IPR018391">
    <property type="entry name" value="PQQ_b-propeller_rpt"/>
</dbReference>
<dbReference type="InterPro" id="IPR015943">
    <property type="entry name" value="WD40/YVTN_repeat-like_dom_sf"/>
</dbReference>
<feature type="binding site" evidence="5">
    <location>
        <position position="42"/>
    </location>
    <ligand>
        <name>ATP</name>
        <dbReference type="ChEBI" id="CHEBI:30616"/>
    </ligand>
</feature>
<dbReference type="EMBL" id="AP019860">
    <property type="protein sequence ID" value="BBM82191.1"/>
    <property type="molecule type" value="Genomic_DNA"/>
</dbReference>
<keyword evidence="2 5" id="KW-0547">Nucleotide-binding</keyword>
<evidence type="ECO:0000256" key="6">
    <source>
        <dbReference type="SAM" id="Coils"/>
    </source>
</evidence>
<dbReference type="PANTHER" id="PTHR43289:SF6">
    <property type="entry name" value="SERINE_THREONINE-PROTEIN KINASE NEKL-3"/>
    <property type="match status" value="1"/>
</dbReference>
<reference evidence="10 11" key="1">
    <citation type="submission" date="2019-08" db="EMBL/GenBank/DDBJ databases">
        <title>Complete genome sequence of Candidatus Uab amorphum.</title>
        <authorList>
            <person name="Shiratori T."/>
            <person name="Suzuki S."/>
            <person name="Kakizawa Y."/>
            <person name="Ishida K."/>
        </authorList>
    </citation>
    <scope>NUCLEOTIDE SEQUENCE [LARGE SCALE GENOMIC DNA]</scope>
    <source>
        <strain evidence="10 11">SRT547</strain>
    </source>
</reference>
<dbReference type="SMART" id="SM00564">
    <property type="entry name" value="PQQ"/>
    <property type="match status" value="6"/>
</dbReference>
<evidence type="ECO:0000313" key="11">
    <source>
        <dbReference type="Proteomes" id="UP000326354"/>
    </source>
</evidence>
<dbReference type="RefSeq" id="WP_151966443.1">
    <property type="nucleotide sequence ID" value="NZ_AP019860.1"/>
</dbReference>
<feature type="domain" description="Protein kinase" evidence="9">
    <location>
        <begin position="13"/>
        <end position="285"/>
    </location>
</feature>
<feature type="compositionally biased region" description="Basic residues" evidence="7">
    <location>
        <begin position="337"/>
        <end position="349"/>
    </location>
</feature>
<dbReference type="SUPFAM" id="SSF50998">
    <property type="entry name" value="Quinoprotein alcohol dehydrogenase-like"/>
    <property type="match status" value="2"/>
</dbReference>
<dbReference type="InterPro" id="IPR017441">
    <property type="entry name" value="Protein_kinase_ATP_BS"/>
</dbReference>
<dbReference type="InterPro" id="IPR000719">
    <property type="entry name" value="Prot_kinase_dom"/>
</dbReference>
<keyword evidence="8" id="KW-1133">Transmembrane helix</keyword>
<evidence type="ECO:0000256" key="8">
    <source>
        <dbReference type="SAM" id="Phobius"/>
    </source>
</evidence>
<dbReference type="Gene3D" id="2.130.10.10">
    <property type="entry name" value="YVTN repeat-like/Quinoprotein amine dehydrogenase"/>
    <property type="match status" value="2"/>
</dbReference>
<proteinExistence type="predicted"/>
<feature type="coiled-coil region" evidence="6">
    <location>
        <begin position="549"/>
        <end position="576"/>
    </location>
</feature>
<evidence type="ECO:0000256" key="4">
    <source>
        <dbReference type="ARBA" id="ARBA00022840"/>
    </source>
</evidence>
<keyword evidence="3 10" id="KW-0418">Kinase</keyword>
<evidence type="ECO:0000256" key="7">
    <source>
        <dbReference type="SAM" id="MobiDB-lite"/>
    </source>
</evidence>
<dbReference type="CDD" id="cd14014">
    <property type="entry name" value="STKc_PknB_like"/>
    <property type="match status" value="1"/>
</dbReference>
<evidence type="ECO:0000256" key="1">
    <source>
        <dbReference type="ARBA" id="ARBA00022679"/>
    </source>
</evidence>
<keyword evidence="1" id="KW-0808">Transferase</keyword>
<name>A0A5S9IIJ3_UABAM</name>
<evidence type="ECO:0000313" key="10">
    <source>
        <dbReference type="EMBL" id="BBM82191.1"/>
    </source>
</evidence>
<dbReference type="KEGG" id="uam:UABAM_00534"/>
<gene>
    <name evidence="10" type="ORF">UABAM_00534</name>
</gene>
<dbReference type="GO" id="GO:0004674">
    <property type="term" value="F:protein serine/threonine kinase activity"/>
    <property type="evidence" value="ECO:0007669"/>
    <property type="project" value="TreeGrafter"/>
</dbReference>
<keyword evidence="6" id="KW-0175">Coiled coil</keyword>
<dbReference type="PANTHER" id="PTHR43289">
    <property type="entry name" value="MITOGEN-ACTIVATED PROTEIN KINASE KINASE KINASE 20-RELATED"/>
    <property type="match status" value="1"/>
</dbReference>
<dbReference type="PROSITE" id="PS00107">
    <property type="entry name" value="PROTEIN_KINASE_ATP"/>
    <property type="match status" value="1"/>
</dbReference>
<dbReference type="Proteomes" id="UP000326354">
    <property type="component" value="Chromosome"/>
</dbReference>
<feature type="transmembrane region" description="Helical" evidence="8">
    <location>
        <begin position="360"/>
        <end position="382"/>
    </location>
</feature>
<dbReference type="Pfam" id="PF13360">
    <property type="entry name" value="PQQ_2"/>
    <property type="match status" value="2"/>
</dbReference>
<dbReference type="InterPro" id="IPR011047">
    <property type="entry name" value="Quinoprotein_ADH-like_sf"/>
</dbReference>
<keyword evidence="8" id="KW-0472">Membrane</keyword>
<dbReference type="AlphaFoldDB" id="A0A5S9IIJ3"/>
<dbReference type="PROSITE" id="PS50011">
    <property type="entry name" value="PROTEIN_KINASE_DOM"/>
    <property type="match status" value="1"/>
</dbReference>
<evidence type="ECO:0000256" key="3">
    <source>
        <dbReference type="ARBA" id="ARBA00022777"/>
    </source>
</evidence>
<accession>A0A5S9IIJ3</accession>
<sequence>MELDLGTRLNGRYSIKRVIGQGNMSYVYEAFDDLLQRPVAIKQMVIPHGAWDSASFIKRFRREFHFLSAIEHPNVIKAYGFFSEANTAFMVLEIVKGPSLQDLIVKRAQMHVSLSMNLAIAIQLSRAIEVINTAGIIHRDIKPTNVIINDVNKKLKLLDLGVATTVKSELSRLTNHGHIVGTPDYLSPEQINGEYASNSDVFSVAVVLYQIFAGDDKSPFHNENPMSTMMSISTKELPSLLDISNLSSELYRQTYVKIWAVLEKALIKEPEERMSSATEMADEFEMIYKGYRLAKSRVKEKKSQVVNWNVIEKTKPEEFQKLKKLGDKFGRDDTPLRKRRRRTKSKRTPRYQAEKKSTPVVGFLVMAVFVLATALFLFIHFAETEKIPPKKSIAQQKSEMFERLLLQIKTLKTPDKWSRVNNFNLEHSFAKSLAKKEQLERDIFETLINANAFMNSNNSPSTKQLKKWEDIYFWKQNIAFLELYRNESKIKQQFELFEKHFSDVEKNKINSYTLENKIGVEVYRKRNLKNVREILNAMSNVSDLQKKIIKQYHEEIDTLENVLVAFKRKMRSLRGKDVKVVVGKKWLKVKVLEVEDNYISIKKGSKTSKFYLYNLDGEMRQLDARNFAYHVRPKLAKQIYCYALLFYYGKNYKTAYKYLLRCVNYSQATYFLHRTYRKIYSQPLFKMDVLKPQKIEDEDVLNVTTNRDTISLRGKILINKNVTTKAKKDIISGITINVNGKKARRRNNEFALSFPVEYGKNFIDVKLSIHSDKEILRKSFYVERDFPRTRNFSNTNFFPSLSGEFQVLNWQNHYGKNLGIPVVLKQHVYVKDHSNILYKTTINGEMVWKKDNVSALTYDEIKTSTKNIYEYFLYISSPDQLVCYDESNMQPLWEKSLSDVIYPGIILKNYIVFATATTLHAINYKTQKQLWQKTIAPATKAILANNSAYFAMQNGEVISYRIKDGKKRIALATGSPISSAPTTSGHTIFVGNHQGNFYAFFQGKKLWKYSSSASIRYSPAFDGDYVYFVNDDNKLYCCDARLGNSLWVYQAQEKIICQPLVAKDKIFLCTQPGKILSIDRSTGQKTWQYATQNTISHSAPTIEGKTMYIGDDGGNLYSLKFD</sequence>
<dbReference type="GO" id="GO:0005524">
    <property type="term" value="F:ATP binding"/>
    <property type="evidence" value="ECO:0007669"/>
    <property type="project" value="UniProtKB-UniRule"/>
</dbReference>
<feature type="region of interest" description="Disordered" evidence="7">
    <location>
        <begin position="328"/>
        <end position="353"/>
    </location>
</feature>
<dbReference type="InterPro" id="IPR011009">
    <property type="entry name" value="Kinase-like_dom_sf"/>
</dbReference>
<dbReference type="Gene3D" id="1.10.510.10">
    <property type="entry name" value="Transferase(Phosphotransferase) domain 1"/>
    <property type="match status" value="1"/>
</dbReference>